<dbReference type="InterPro" id="IPR012336">
    <property type="entry name" value="Thioredoxin-like_fold"/>
</dbReference>
<comment type="similarity">
    <text evidence="1">Belongs to the FAX family.</text>
</comment>
<dbReference type="GO" id="GO:0005737">
    <property type="term" value="C:cytoplasm"/>
    <property type="evidence" value="ECO:0007669"/>
    <property type="project" value="TreeGrafter"/>
</dbReference>
<gene>
    <name evidence="4" type="ORF">BKA67DRAFT_579734</name>
</gene>
<dbReference type="SFLD" id="SFLDG01180">
    <property type="entry name" value="SUF1"/>
    <property type="match status" value="1"/>
</dbReference>
<name>A0A9P8ZSS3_9PEZI</name>
<evidence type="ECO:0000256" key="2">
    <source>
        <dbReference type="ARBA" id="ARBA00007409"/>
    </source>
</evidence>
<comment type="caution">
    <text evidence="4">The sequence shown here is derived from an EMBL/GenBank/DDBJ whole genome shotgun (WGS) entry which is preliminary data.</text>
</comment>
<dbReference type="GeneID" id="70132679"/>
<dbReference type="Pfam" id="PF17172">
    <property type="entry name" value="GST_N_4"/>
    <property type="match status" value="1"/>
</dbReference>
<evidence type="ECO:0000313" key="5">
    <source>
        <dbReference type="Proteomes" id="UP000758603"/>
    </source>
</evidence>
<dbReference type="Proteomes" id="UP000758603">
    <property type="component" value="Unassembled WGS sequence"/>
</dbReference>
<dbReference type="PANTHER" id="PTHR12289:SF41">
    <property type="entry name" value="FAILED AXON CONNECTIONS-RELATED"/>
    <property type="match status" value="1"/>
</dbReference>
<dbReference type="PANTHER" id="PTHR12289">
    <property type="entry name" value="METAXIN RELATED"/>
    <property type="match status" value="1"/>
</dbReference>
<dbReference type="InterPro" id="IPR050931">
    <property type="entry name" value="Mito_Protein_Transport_Metaxin"/>
</dbReference>
<evidence type="ECO:0000259" key="3">
    <source>
        <dbReference type="Pfam" id="PF17172"/>
    </source>
</evidence>
<sequence>MCPIATVNMSTNIKQPDITIFRGWKEFGKHVWSPYVVKLEARLRFADVRYSVDVGSPKTAPKGKIPYVECSNLPGTAEDAQGDTLQLSDSTLIIKTLTEVDVIPDINAELSPVDRANDLALRALLEDKLYFYHTWERWILNYYTMRDHVFQALPYPVRIFVGMMVYRGTVATLHGQGTGRYSAEEIAGFRLEIWDAVNSLLVDSKSKSVNDSSSQEPFWVLGRRQPTEADATLFGFIVSVLISTAGPDSKKVVRGFPAILDYAQRIQVRYFQEYESW</sequence>
<dbReference type="SFLD" id="SFLDS00019">
    <property type="entry name" value="Glutathione_Transferase_(cytos"/>
    <property type="match status" value="1"/>
</dbReference>
<protein>
    <submittedName>
        <fullName evidence="4">Glutathione S-transferase</fullName>
    </submittedName>
</protein>
<evidence type="ECO:0000313" key="4">
    <source>
        <dbReference type="EMBL" id="KAH6648166.1"/>
    </source>
</evidence>
<dbReference type="AlphaFoldDB" id="A0A9P8ZSS3"/>
<evidence type="ECO:0000256" key="1">
    <source>
        <dbReference type="ARBA" id="ARBA00006475"/>
    </source>
</evidence>
<comment type="similarity">
    <text evidence="2">Belongs to the GST superfamily.</text>
</comment>
<accession>A0A9P8ZSS3</accession>
<proteinExistence type="inferred from homology"/>
<dbReference type="InterPro" id="IPR040079">
    <property type="entry name" value="Glutathione_S-Trfase"/>
</dbReference>
<dbReference type="OrthoDB" id="5809458at2759"/>
<keyword evidence="5" id="KW-1185">Reference proteome</keyword>
<dbReference type="RefSeq" id="XP_045954678.1">
    <property type="nucleotide sequence ID" value="XM_046103788.1"/>
</dbReference>
<reference evidence="4" key="1">
    <citation type="journal article" date="2021" name="Nat. Commun.">
        <title>Genetic determinants of endophytism in the Arabidopsis root mycobiome.</title>
        <authorList>
            <person name="Mesny F."/>
            <person name="Miyauchi S."/>
            <person name="Thiergart T."/>
            <person name="Pickel B."/>
            <person name="Atanasova L."/>
            <person name="Karlsson M."/>
            <person name="Huettel B."/>
            <person name="Barry K.W."/>
            <person name="Haridas S."/>
            <person name="Chen C."/>
            <person name="Bauer D."/>
            <person name="Andreopoulos W."/>
            <person name="Pangilinan J."/>
            <person name="LaButti K."/>
            <person name="Riley R."/>
            <person name="Lipzen A."/>
            <person name="Clum A."/>
            <person name="Drula E."/>
            <person name="Henrissat B."/>
            <person name="Kohler A."/>
            <person name="Grigoriev I.V."/>
            <person name="Martin F.M."/>
            <person name="Hacquard S."/>
        </authorList>
    </citation>
    <scope>NUCLEOTIDE SEQUENCE</scope>
    <source>
        <strain evidence="4">MPI-SDFR-AT-0073</strain>
    </source>
</reference>
<dbReference type="EMBL" id="JAGPXC010000008">
    <property type="protein sequence ID" value="KAH6648166.1"/>
    <property type="molecule type" value="Genomic_DNA"/>
</dbReference>
<feature type="domain" description="Thioredoxin-like fold" evidence="3">
    <location>
        <begin position="34"/>
        <end position="141"/>
    </location>
</feature>
<organism evidence="4 5">
    <name type="scientific">Truncatella angustata</name>
    <dbReference type="NCBI Taxonomy" id="152316"/>
    <lineage>
        <taxon>Eukaryota</taxon>
        <taxon>Fungi</taxon>
        <taxon>Dikarya</taxon>
        <taxon>Ascomycota</taxon>
        <taxon>Pezizomycotina</taxon>
        <taxon>Sordariomycetes</taxon>
        <taxon>Xylariomycetidae</taxon>
        <taxon>Amphisphaeriales</taxon>
        <taxon>Sporocadaceae</taxon>
        <taxon>Truncatella</taxon>
    </lineage>
</organism>
<dbReference type="SFLD" id="SFLDG01200">
    <property type="entry name" value="SUF1.1"/>
    <property type="match status" value="1"/>
</dbReference>
<dbReference type="InterPro" id="IPR026928">
    <property type="entry name" value="FAX/IsoI-like"/>
</dbReference>